<accession>A0A8H7A5W1</accession>
<name>A0A8H7A5W1_9EURO</name>
<sequence length="105" mass="12123">MYWIGFTARSNGPLIFWDRQAWGTINAASFIEHILPPLRDWLRQEEEITGIRHSVLQDNARPHTANRTRTQMAQWDMPSINHPPSSPDVNPAENPIGQIRANIRQ</sequence>
<organism evidence="2 3">
    <name type="scientific">Endocarpon pusillum</name>
    <dbReference type="NCBI Taxonomy" id="364733"/>
    <lineage>
        <taxon>Eukaryota</taxon>
        <taxon>Fungi</taxon>
        <taxon>Dikarya</taxon>
        <taxon>Ascomycota</taxon>
        <taxon>Pezizomycotina</taxon>
        <taxon>Eurotiomycetes</taxon>
        <taxon>Chaetothyriomycetidae</taxon>
        <taxon>Verrucariales</taxon>
        <taxon>Verrucariaceae</taxon>
        <taxon>Endocarpon</taxon>
    </lineage>
</organism>
<protein>
    <recommendedName>
        <fullName evidence="4">Tc1-like transposase DDE domain-containing protein</fullName>
    </recommendedName>
</protein>
<dbReference type="EMBL" id="JAACFV010000225">
    <property type="protein sequence ID" value="KAF7502718.1"/>
    <property type="molecule type" value="Genomic_DNA"/>
</dbReference>
<feature type="region of interest" description="Disordered" evidence="1">
    <location>
        <begin position="76"/>
        <end position="105"/>
    </location>
</feature>
<gene>
    <name evidence="2" type="ORF">GJ744_005226</name>
</gene>
<dbReference type="Gene3D" id="3.30.420.10">
    <property type="entry name" value="Ribonuclease H-like superfamily/Ribonuclease H"/>
    <property type="match status" value="1"/>
</dbReference>
<proteinExistence type="predicted"/>
<keyword evidence="3" id="KW-1185">Reference proteome</keyword>
<evidence type="ECO:0000313" key="2">
    <source>
        <dbReference type="EMBL" id="KAF7502718.1"/>
    </source>
</evidence>
<reference evidence="2" key="1">
    <citation type="submission" date="2020-02" db="EMBL/GenBank/DDBJ databases">
        <authorList>
            <person name="Palmer J.M."/>
        </authorList>
    </citation>
    <scope>NUCLEOTIDE SEQUENCE</scope>
    <source>
        <strain evidence="2">EPUS1.4</strain>
        <tissue evidence="2">Thallus</tissue>
    </source>
</reference>
<dbReference type="InterPro" id="IPR036397">
    <property type="entry name" value="RNaseH_sf"/>
</dbReference>
<dbReference type="GO" id="GO:0003676">
    <property type="term" value="F:nucleic acid binding"/>
    <property type="evidence" value="ECO:0007669"/>
    <property type="project" value="InterPro"/>
</dbReference>
<comment type="caution">
    <text evidence="2">The sequence shown here is derived from an EMBL/GenBank/DDBJ whole genome shotgun (WGS) entry which is preliminary data.</text>
</comment>
<evidence type="ECO:0000256" key="1">
    <source>
        <dbReference type="SAM" id="MobiDB-lite"/>
    </source>
</evidence>
<dbReference type="Proteomes" id="UP000606974">
    <property type="component" value="Unassembled WGS sequence"/>
</dbReference>
<evidence type="ECO:0000313" key="3">
    <source>
        <dbReference type="Proteomes" id="UP000606974"/>
    </source>
</evidence>
<dbReference type="AlphaFoldDB" id="A0A8H7A5W1"/>
<evidence type="ECO:0008006" key="4">
    <source>
        <dbReference type="Google" id="ProtNLM"/>
    </source>
</evidence>
<dbReference type="OrthoDB" id="4843223at2759"/>